<comment type="caution">
    <text evidence="8">The sequence shown here is derived from an EMBL/GenBank/DDBJ whole genome shotgun (WGS) entry which is preliminary data.</text>
</comment>
<keyword evidence="9" id="KW-1185">Reference proteome</keyword>
<feature type="domain" description="Fe2OG dioxygenase" evidence="7">
    <location>
        <begin position="135"/>
        <end position="253"/>
    </location>
</feature>
<keyword evidence="5" id="KW-0560">Oxidoreductase</keyword>
<dbReference type="SMART" id="SM00702">
    <property type="entry name" value="P4Hc"/>
    <property type="match status" value="1"/>
</dbReference>
<dbReference type="InterPro" id="IPR005123">
    <property type="entry name" value="Oxoglu/Fe-dep_dioxygenase_dom"/>
</dbReference>
<dbReference type="InterPro" id="IPR045054">
    <property type="entry name" value="P4HA-like"/>
</dbReference>
<comment type="cofactor">
    <cofactor evidence="1">
        <name>L-ascorbate</name>
        <dbReference type="ChEBI" id="CHEBI:38290"/>
    </cofactor>
</comment>
<dbReference type="PANTHER" id="PTHR10869:SF236">
    <property type="entry name" value="PROLYL 4-HYDROXYLASE ALPHA SUBUNIT DOMAIN-CONTAINING PROTEIN"/>
    <property type="match status" value="1"/>
</dbReference>
<keyword evidence="3" id="KW-0847">Vitamin C</keyword>
<accession>A0A9D4KUW0</accession>
<gene>
    <name evidence="8" type="ORF">DPMN_088456</name>
</gene>
<name>A0A9D4KUW0_DREPO</name>
<dbReference type="EMBL" id="JAIWYP010000003">
    <property type="protein sequence ID" value="KAH3846159.1"/>
    <property type="molecule type" value="Genomic_DNA"/>
</dbReference>
<sequence length="269" mass="30441">MSIRFVPGLEQGTSFEGNIEINESDVSTYIFCAGKEMPKVSREEISDFGDEGFLLQNVFTAEECEEIIANGEKIGFQTIIGVKDDYRSCKRITLQSQSLADALWLRIKDHVTDIVIEGDPHLQHIHGSPMLMKGTWTPVGLNNIFRLCRYLPGGHFAPHFDGHFDRSANERSLKTFMVYLNGSFEGGATNFVDDRQQLYKDESTGKYCAEEKNILCSIKPEAGLAIIFNHFRLHEGEQLKSGQKYILRTDVMYKNVDQNLKRGRVFAGS</sequence>
<evidence type="ECO:0000313" key="9">
    <source>
        <dbReference type="Proteomes" id="UP000828390"/>
    </source>
</evidence>
<keyword evidence="4" id="KW-0223">Dioxygenase</keyword>
<keyword evidence="2" id="KW-0479">Metal-binding</keyword>
<reference evidence="8" key="1">
    <citation type="journal article" date="2019" name="bioRxiv">
        <title>The Genome of the Zebra Mussel, Dreissena polymorpha: A Resource for Invasive Species Research.</title>
        <authorList>
            <person name="McCartney M.A."/>
            <person name="Auch B."/>
            <person name="Kono T."/>
            <person name="Mallez S."/>
            <person name="Zhang Y."/>
            <person name="Obille A."/>
            <person name="Becker A."/>
            <person name="Abrahante J.E."/>
            <person name="Garbe J."/>
            <person name="Badalamenti J.P."/>
            <person name="Herman A."/>
            <person name="Mangelson H."/>
            <person name="Liachko I."/>
            <person name="Sullivan S."/>
            <person name="Sone E.D."/>
            <person name="Koren S."/>
            <person name="Silverstein K.A.T."/>
            <person name="Beckman K.B."/>
            <person name="Gohl D.M."/>
        </authorList>
    </citation>
    <scope>NUCLEOTIDE SEQUENCE</scope>
    <source>
        <strain evidence="8">Duluth1</strain>
        <tissue evidence="8">Whole animal</tissue>
    </source>
</reference>
<evidence type="ECO:0000256" key="2">
    <source>
        <dbReference type="ARBA" id="ARBA00022723"/>
    </source>
</evidence>
<dbReference type="PROSITE" id="PS51471">
    <property type="entry name" value="FE2OG_OXY"/>
    <property type="match status" value="1"/>
</dbReference>
<dbReference type="GO" id="GO:0031418">
    <property type="term" value="F:L-ascorbic acid binding"/>
    <property type="evidence" value="ECO:0007669"/>
    <property type="project" value="UniProtKB-KW"/>
</dbReference>
<dbReference type="Pfam" id="PF13640">
    <property type="entry name" value="2OG-FeII_Oxy_3"/>
    <property type="match status" value="1"/>
</dbReference>
<evidence type="ECO:0000256" key="6">
    <source>
        <dbReference type="ARBA" id="ARBA00023004"/>
    </source>
</evidence>
<dbReference type="GO" id="GO:0005506">
    <property type="term" value="F:iron ion binding"/>
    <property type="evidence" value="ECO:0007669"/>
    <property type="project" value="InterPro"/>
</dbReference>
<evidence type="ECO:0000259" key="7">
    <source>
        <dbReference type="PROSITE" id="PS51471"/>
    </source>
</evidence>
<dbReference type="PANTHER" id="PTHR10869">
    <property type="entry name" value="PROLYL 4-HYDROXYLASE ALPHA SUBUNIT"/>
    <property type="match status" value="1"/>
</dbReference>
<dbReference type="AlphaFoldDB" id="A0A9D4KUW0"/>
<proteinExistence type="predicted"/>
<evidence type="ECO:0000256" key="5">
    <source>
        <dbReference type="ARBA" id="ARBA00023002"/>
    </source>
</evidence>
<evidence type="ECO:0000256" key="3">
    <source>
        <dbReference type="ARBA" id="ARBA00022896"/>
    </source>
</evidence>
<dbReference type="InterPro" id="IPR044862">
    <property type="entry name" value="Pro_4_hyd_alph_FE2OG_OXY"/>
</dbReference>
<protein>
    <recommendedName>
        <fullName evidence="7">Fe2OG dioxygenase domain-containing protein</fullName>
    </recommendedName>
</protein>
<dbReference type="InterPro" id="IPR006620">
    <property type="entry name" value="Pro_4_hyd_alph"/>
</dbReference>
<dbReference type="Gene3D" id="2.60.120.620">
    <property type="entry name" value="q2cbj1_9rhob like domain"/>
    <property type="match status" value="1"/>
</dbReference>
<dbReference type="OrthoDB" id="69177at2759"/>
<evidence type="ECO:0000256" key="1">
    <source>
        <dbReference type="ARBA" id="ARBA00001961"/>
    </source>
</evidence>
<keyword evidence="6" id="KW-0408">Iron</keyword>
<dbReference type="GO" id="GO:0004656">
    <property type="term" value="F:procollagen-proline 4-dioxygenase activity"/>
    <property type="evidence" value="ECO:0007669"/>
    <property type="project" value="TreeGrafter"/>
</dbReference>
<evidence type="ECO:0000313" key="8">
    <source>
        <dbReference type="EMBL" id="KAH3846159.1"/>
    </source>
</evidence>
<evidence type="ECO:0000256" key="4">
    <source>
        <dbReference type="ARBA" id="ARBA00022964"/>
    </source>
</evidence>
<organism evidence="8 9">
    <name type="scientific">Dreissena polymorpha</name>
    <name type="common">Zebra mussel</name>
    <name type="synonym">Mytilus polymorpha</name>
    <dbReference type="NCBI Taxonomy" id="45954"/>
    <lineage>
        <taxon>Eukaryota</taxon>
        <taxon>Metazoa</taxon>
        <taxon>Spiralia</taxon>
        <taxon>Lophotrochozoa</taxon>
        <taxon>Mollusca</taxon>
        <taxon>Bivalvia</taxon>
        <taxon>Autobranchia</taxon>
        <taxon>Heteroconchia</taxon>
        <taxon>Euheterodonta</taxon>
        <taxon>Imparidentia</taxon>
        <taxon>Neoheterodontei</taxon>
        <taxon>Myida</taxon>
        <taxon>Dreissenoidea</taxon>
        <taxon>Dreissenidae</taxon>
        <taxon>Dreissena</taxon>
    </lineage>
</organism>
<reference evidence="8" key="2">
    <citation type="submission" date="2020-11" db="EMBL/GenBank/DDBJ databases">
        <authorList>
            <person name="McCartney M.A."/>
            <person name="Auch B."/>
            <person name="Kono T."/>
            <person name="Mallez S."/>
            <person name="Becker A."/>
            <person name="Gohl D.M."/>
            <person name="Silverstein K.A.T."/>
            <person name="Koren S."/>
            <person name="Bechman K.B."/>
            <person name="Herman A."/>
            <person name="Abrahante J.E."/>
            <person name="Garbe J."/>
        </authorList>
    </citation>
    <scope>NUCLEOTIDE SEQUENCE</scope>
    <source>
        <strain evidence="8">Duluth1</strain>
        <tissue evidence="8">Whole animal</tissue>
    </source>
</reference>
<dbReference type="GO" id="GO:0005783">
    <property type="term" value="C:endoplasmic reticulum"/>
    <property type="evidence" value="ECO:0007669"/>
    <property type="project" value="TreeGrafter"/>
</dbReference>
<dbReference type="Proteomes" id="UP000828390">
    <property type="component" value="Unassembled WGS sequence"/>
</dbReference>